<proteinExistence type="predicted"/>
<evidence type="ECO:0000256" key="1">
    <source>
        <dbReference type="SAM" id="Phobius"/>
    </source>
</evidence>
<gene>
    <name evidence="2" type="ORF">CRM92_03485</name>
</gene>
<accession>A0A2A8D8H1</accession>
<reference evidence="2" key="1">
    <citation type="submission" date="2017-10" db="EMBL/GenBank/DDBJ databases">
        <title>Kefir isolates.</title>
        <authorList>
            <person name="Kim Y."/>
            <person name="Blasche S."/>
        </authorList>
    </citation>
    <scope>NUCLEOTIDE SEQUENCE [LARGE SCALE GENOMIC DNA]</scope>
    <source>
        <strain evidence="2">OG2-2</strain>
    </source>
</reference>
<dbReference type="AlphaFoldDB" id="A0A2A8D8H1"/>
<keyword evidence="3" id="KW-1185">Reference proteome</keyword>
<dbReference type="Proteomes" id="UP000219947">
    <property type="component" value="Unassembled WGS sequence"/>
</dbReference>
<evidence type="ECO:0000313" key="3">
    <source>
        <dbReference type="Proteomes" id="UP000219947"/>
    </source>
</evidence>
<comment type="caution">
    <text evidence="2">The sequence shown here is derived from an EMBL/GenBank/DDBJ whole genome shotgun (WGS) entry which is preliminary data.</text>
</comment>
<dbReference type="EMBL" id="PDEV01000001">
    <property type="protein sequence ID" value="PEN17093.1"/>
    <property type="molecule type" value="Genomic_DNA"/>
</dbReference>
<sequence>MSYLVWYVCIVSGVLCRSHSPTKRLLFRCRSFARRIFLSTHYRTRKITVMLHRIIQRPLNTAFDKLYARRAAKFPINPDGVLRVRHPALILISVFISALVGTLLTALIVYMVLHPNTTQTPQQSLSILGSFILCVVIFYGLAVWAYLNYRNIYVETARDYVEQRNAFGRITRIYYSEVSAYSYWYEYNNKILTLFSSDGRQVSFRPKIYRGERVLAVLAFRMYNSRWPDPRNSSDQYIVETQAANGIAEKALWNEHPVGKNLLMPQNVQ</sequence>
<keyword evidence="1" id="KW-1133">Transmembrane helix</keyword>
<organism evidence="2 3">
    <name type="scientific">Rothia dentocariosa</name>
    <dbReference type="NCBI Taxonomy" id="2047"/>
    <lineage>
        <taxon>Bacteria</taxon>
        <taxon>Bacillati</taxon>
        <taxon>Actinomycetota</taxon>
        <taxon>Actinomycetes</taxon>
        <taxon>Micrococcales</taxon>
        <taxon>Micrococcaceae</taxon>
        <taxon>Rothia</taxon>
    </lineage>
</organism>
<protein>
    <submittedName>
        <fullName evidence="2">Uncharacterized protein</fullName>
    </submittedName>
</protein>
<feature type="transmembrane region" description="Helical" evidence="1">
    <location>
        <begin position="88"/>
        <end position="113"/>
    </location>
</feature>
<evidence type="ECO:0000313" key="2">
    <source>
        <dbReference type="EMBL" id="PEN17093.1"/>
    </source>
</evidence>
<keyword evidence="1" id="KW-0812">Transmembrane</keyword>
<name>A0A2A8D8H1_9MICC</name>
<feature type="transmembrane region" description="Helical" evidence="1">
    <location>
        <begin position="125"/>
        <end position="147"/>
    </location>
</feature>
<keyword evidence="1" id="KW-0472">Membrane</keyword>